<feature type="coiled-coil region" evidence="1">
    <location>
        <begin position="71"/>
        <end position="98"/>
    </location>
</feature>
<organism evidence="2 3">
    <name type="scientific">Parnassius apollo</name>
    <name type="common">Apollo butterfly</name>
    <name type="synonym">Papilio apollo</name>
    <dbReference type="NCBI Taxonomy" id="110799"/>
    <lineage>
        <taxon>Eukaryota</taxon>
        <taxon>Metazoa</taxon>
        <taxon>Ecdysozoa</taxon>
        <taxon>Arthropoda</taxon>
        <taxon>Hexapoda</taxon>
        <taxon>Insecta</taxon>
        <taxon>Pterygota</taxon>
        <taxon>Neoptera</taxon>
        <taxon>Endopterygota</taxon>
        <taxon>Lepidoptera</taxon>
        <taxon>Glossata</taxon>
        <taxon>Ditrysia</taxon>
        <taxon>Papilionoidea</taxon>
        <taxon>Papilionidae</taxon>
        <taxon>Parnassiinae</taxon>
        <taxon>Parnassini</taxon>
        <taxon>Parnassius</taxon>
        <taxon>Parnassius</taxon>
    </lineage>
</organism>
<accession>A0A8S3W8U6</accession>
<dbReference type="EMBL" id="CAJQZP010000212">
    <property type="protein sequence ID" value="CAG4947219.1"/>
    <property type="molecule type" value="Genomic_DNA"/>
</dbReference>
<protein>
    <submittedName>
        <fullName evidence="2">(apollo) hypothetical protein</fullName>
    </submittedName>
</protein>
<evidence type="ECO:0000313" key="2">
    <source>
        <dbReference type="EMBL" id="CAG4947219.1"/>
    </source>
</evidence>
<evidence type="ECO:0000313" key="3">
    <source>
        <dbReference type="Proteomes" id="UP000691718"/>
    </source>
</evidence>
<keyword evidence="3" id="KW-1185">Reference proteome</keyword>
<comment type="caution">
    <text evidence="2">The sequence shown here is derived from an EMBL/GenBank/DDBJ whole genome shotgun (WGS) entry which is preliminary data.</text>
</comment>
<evidence type="ECO:0000256" key="1">
    <source>
        <dbReference type="SAM" id="Coils"/>
    </source>
</evidence>
<keyword evidence="1" id="KW-0175">Coiled coil</keyword>
<name>A0A8S3W8U6_PARAO</name>
<reference evidence="2" key="1">
    <citation type="submission" date="2021-04" db="EMBL/GenBank/DDBJ databases">
        <authorList>
            <person name="Tunstrom K."/>
        </authorList>
    </citation>
    <scope>NUCLEOTIDE SEQUENCE</scope>
</reference>
<dbReference type="AlphaFoldDB" id="A0A8S3W8U6"/>
<proteinExistence type="predicted"/>
<dbReference type="OrthoDB" id="7454161at2759"/>
<sequence>MNDLDLNTVWDNIKKGLVDAATKVCGVSKRTNERKRNTLWWEDEVRVEVESKKKAWLDLLATKVGNSGGMNDEIERKKAEFRRLNKRVKEVVERKKKERTDKNDRRISDNFQANIKMFWKLVRTARGNTKQPIINAVKRREWMYSE</sequence>
<gene>
    <name evidence="2" type="ORF">PAPOLLO_LOCUS3553</name>
</gene>
<dbReference type="Proteomes" id="UP000691718">
    <property type="component" value="Unassembled WGS sequence"/>
</dbReference>